<feature type="transmembrane region" description="Helical" evidence="1">
    <location>
        <begin position="15"/>
        <end position="33"/>
    </location>
</feature>
<sequence>MSTVIANKKISRLQIYNVIFASLVFYVFTMLILKDEATYQEQLITESGI</sequence>
<keyword evidence="1" id="KW-0812">Transmembrane</keyword>
<dbReference type="RefSeq" id="WP_242289221.1">
    <property type="nucleotide sequence ID" value="NZ_JAKKSL010000007.1"/>
</dbReference>
<protein>
    <submittedName>
        <fullName evidence="2">Uncharacterized protein</fullName>
    </submittedName>
</protein>
<proteinExistence type="predicted"/>
<keyword evidence="3" id="KW-1185">Reference proteome</keyword>
<evidence type="ECO:0000313" key="2">
    <source>
        <dbReference type="EMBL" id="MCI2286059.1"/>
    </source>
</evidence>
<name>A0ABS9X759_9GAMM</name>
<evidence type="ECO:0000313" key="3">
    <source>
        <dbReference type="Proteomes" id="UP001139646"/>
    </source>
</evidence>
<gene>
    <name evidence="2" type="ORF">L3081_24870</name>
</gene>
<reference evidence="2" key="1">
    <citation type="submission" date="2022-01" db="EMBL/GenBank/DDBJ databases">
        <title>Colwellia maritima, isolated from seawater.</title>
        <authorList>
            <person name="Kristyanto S."/>
            <person name="Jung J."/>
            <person name="Jeon C.O."/>
        </authorList>
    </citation>
    <scope>NUCLEOTIDE SEQUENCE</scope>
    <source>
        <strain evidence="2">MSW7</strain>
    </source>
</reference>
<keyword evidence="1" id="KW-1133">Transmembrane helix</keyword>
<evidence type="ECO:0000256" key="1">
    <source>
        <dbReference type="SAM" id="Phobius"/>
    </source>
</evidence>
<dbReference type="EMBL" id="JAKKSL010000007">
    <property type="protein sequence ID" value="MCI2286059.1"/>
    <property type="molecule type" value="Genomic_DNA"/>
</dbReference>
<organism evidence="2 3">
    <name type="scientific">Colwellia maritima</name>
    <dbReference type="NCBI Taxonomy" id="2912588"/>
    <lineage>
        <taxon>Bacteria</taxon>
        <taxon>Pseudomonadati</taxon>
        <taxon>Pseudomonadota</taxon>
        <taxon>Gammaproteobacteria</taxon>
        <taxon>Alteromonadales</taxon>
        <taxon>Colwelliaceae</taxon>
        <taxon>Colwellia</taxon>
    </lineage>
</organism>
<dbReference type="Proteomes" id="UP001139646">
    <property type="component" value="Unassembled WGS sequence"/>
</dbReference>
<accession>A0ABS9X759</accession>
<comment type="caution">
    <text evidence="2">The sequence shown here is derived from an EMBL/GenBank/DDBJ whole genome shotgun (WGS) entry which is preliminary data.</text>
</comment>
<keyword evidence="1" id="KW-0472">Membrane</keyword>